<accession>Q2PY61</accession>
<name>Q2PY61_9BACT</name>
<dbReference type="AlphaFoldDB" id="Q2PY61"/>
<reference evidence="1" key="1">
    <citation type="journal article" date="2006" name="Appl. Environ. Microbiol.">
        <title>Comparative genomics of DNA fragments from six Antarctic marine planktonic bacteria.</title>
        <authorList>
            <person name="Grzymski J.J."/>
            <person name="Carter B.J."/>
            <person name="DeLong E.F."/>
            <person name="Feldman R.A."/>
            <person name="Ghadiri A."/>
            <person name="Murray A.E."/>
        </authorList>
    </citation>
    <scope>NUCLEOTIDE SEQUENCE</scope>
</reference>
<dbReference type="EMBL" id="DQ295240">
    <property type="protein sequence ID" value="ABC25365.1"/>
    <property type="molecule type" value="Genomic_DNA"/>
</dbReference>
<organism evidence="1">
    <name type="scientific">uncultured marine bacterium Ant29B7</name>
    <dbReference type="NCBI Taxonomy" id="360426"/>
    <lineage>
        <taxon>Bacteria</taxon>
        <taxon>environmental samples</taxon>
    </lineage>
</organism>
<evidence type="ECO:0000313" key="1">
    <source>
        <dbReference type="EMBL" id="ABC25365.1"/>
    </source>
</evidence>
<sequence>MTAGIINPHNETDLQILNAAILLRNANTQCALLLDGLIDYHKMQ</sequence>
<proteinExistence type="predicted"/>
<protein>
    <submittedName>
        <fullName evidence="1">Uncharacterized protein</fullName>
    </submittedName>
</protein>